<gene>
    <name evidence="4" type="ORF">HF526_33670</name>
</gene>
<dbReference type="Proteomes" id="UP000820669">
    <property type="component" value="Unassembled WGS sequence"/>
</dbReference>
<keyword evidence="2" id="KW-0274">FAD</keyword>
<comment type="caution">
    <text evidence="4">The sequence shown here is derived from an EMBL/GenBank/DDBJ whole genome shotgun (WGS) entry which is preliminary data.</text>
</comment>
<dbReference type="Gene3D" id="3.30.9.10">
    <property type="entry name" value="D-Amino Acid Oxidase, subunit A, domain 2"/>
    <property type="match status" value="1"/>
</dbReference>
<accession>A0ABX1SKU9</accession>
<evidence type="ECO:0000313" key="5">
    <source>
        <dbReference type="Proteomes" id="UP000820669"/>
    </source>
</evidence>
<organism evidence="4 5">
    <name type="scientific">Pseudonocardia acidicola</name>
    <dbReference type="NCBI Taxonomy" id="2724939"/>
    <lineage>
        <taxon>Bacteria</taxon>
        <taxon>Bacillati</taxon>
        <taxon>Actinomycetota</taxon>
        <taxon>Actinomycetes</taxon>
        <taxon>Pseudonocardiales</taxon>
        <taxon>Pseudonocardiaceae</taxon>
        <taxon>Pseudonocardia</taxon>
    </lineage>
</organism>
<sequence length="398" mass="42963">MRTQVGIIGAGPAGLLLSHLLARQGIESVVLEARSRDHVEKRIRAGVLEHPTVELLREVGVGARMDAQGLPHEGISLRFDGADHRIDFADLVGKGIVVYGQQEVVKDLIAARVEAGGAIEFQVSGVHLQDIETTSPSIAYVDAAGVARELHCDVIAGCDGFHGVSRHAFPAGALTAFDRQYPFGWLGVLAKAAPTHAELVYSAGERGFALYSMRSPEVTRLYLQVPPDTNAATWSEAAIWDELNRRLAAEGFTLNEGPFLERPSVTGMRSVVVEPMRHGRLFLAGDAAHIVPPTGAKGMNLAVADVRVLADALGSFFGSGSETGLDEYSATCLRRVWRAEHFSWWMTSMLHRFDDTDPAGDPFGRRLQLSQLHYTVSSRAASTSLAENYVGLPYGAAP</sequence>
<dbReference type="InterPro" id="IPR002938">
    <property type="entry name" value="FAD-bd"/>
</dbReference>
<dbReference type="EMBL" id="JAAXLA010000131">
    <property type="protein sequence ID" value="NMI02205.1"/>
    <property type="molecule type" value="Genomic_DNA"/>
</dbReference>
<dbReference type="PRINTS" id="PR00420">
    <property type="entry name" value="RNGMNOXGNASE"/>
</dbReference>
<protein>
    <submittedName>
        <fullName evidence="4">4-hydroxybenzoate 3-monooxygenase</fullName>
    </submittedName>
</protein>
<feature type="domain" description="FAD-binding" evidence="3">
    <location>
        <begin position="2"/>
        <end position="343"/>
    </location>
</feature>
<dbReference type="RefSeq" id="WP_169385706.1">
    <property type="nucleotide sequence ID" value="NZ_JAAXLA010000131.1"/>
</dbReference>
<dbReference type="Gene3D" id="3.50.50.60">
    <property type="entry name" value="FAD/NAD(P)-binding domain"/>
    <property type="match status" value="1"/>
</dbReference>
<dbReference type="InterPro" id="IPR050641">
    <property type="entry name" value="RIFMO-like"/>
</dbReference>
<evidence type="ECO:0000256" key="1">
    <source>
        <dbReference type="ARBA" id="ARBA00022630"/>
    </source>
</evidence>
<dbReference type="NCBIfam" id="NF006091">
    <property type="entry name" value="PRK08243.1"/>
    <property type="match status" value="1"/>
</dbReference>
<dbReference type="InterPro" id="IPR036188">
    <property type="entry name" value="FAD/NAD-bd_sf"/>
</dbReference>
<proteinExistence type="predicted"/>
<dbReference type="SUPFAM" id="SSF51905">
    <property type="entry name" value="FAD/NAD(P)-binding domain"/>
    <property type="match status" value="1"/>
</dbReference>
<evidence type="ECO:0000256" key="2">
    <source>
        <dbReference type="ARBA" id="ARBA00022827"/>
    </source>
</evidence>
<dbReference type="Pfam" id="PF01494">
    <property type="entry name" value="FAD_binding_3"/>
    <property type="match status" value="1"/>
</dbReference>
<evidence type="ECO:0000313" key="4">
    <source>
        <dbReference type="EMBL" id="NMI02205.1"/>
    </source>
</evidence>
<dbReference type="PANTHER" id="PTHR43004:SF3">
    <property type="entry name" value="P-HYDROXYBENZOATE HYDROXYLASE"/>
    <property type="match status" value="1"/>
</dbReference>
<reference evidence="4 5" key="1">
    <citation type="submission" date="2020-04" db="EMBL/GenBank/DDBJ databases">
        <authorList>
            <person name="Klaysubun C."/>
            <person name="Duangmal K."/>
            <person name="Lipun K."/>
        </authorList>
    </citation>
    <scope>NUCLEOTIDE SEQUENCE [LARGE SCALE GENOMIC DNA]</scope>
    <source>
        <strain evidence="4 5">K10HN5</strain>
    </source>
</reference>
<name>A0ABX1SKU9_9PSEU</name>
<keyword evidence="5" id="KW-1185">Reference proteome</keyword>
<dbReference type="PANTHER" id="PTHR43004">
    <property type="entry name" value="TRK SYSTEM POTASSIUM UPTAKE PROTEIN"/>
    <property type="match status" value="1"/>
</dbReference>
<evidence type="ECO:0000259" key="3">
    <source>
        <dbReference type="Pfam" id="PF01494"/>
    </source>
</evidence>
<dbReference type="SUPFAM" id="SSF54373">
    <property type="entry name" value="FAD-linked reductases, C-terminal domain"/>
    <property type="match status" value="1"/>
</dbReference>
<keyword evidence="1" id="KW-0285">Flavoprotein</keyword>